<accession>A0A8H7RVI0</accession>
<feature type="compositionally biased region" description="Polar residues" evidence="1">
    <location>
        <begin position="42"/>
        <end position="58"/>
    </location>
</feature>
<name>A0A8H7RVI0_9FUNG</name>
<evidence type="ECO:0000256" key="1">
    <source>
        <dbReference type="SAM" id="MobiDB-lite"/>
    </source>
</evidence>
<dbReference type="AlphaFoldDB" id="A0A8H7RVI0"/>
<dbReference type="EMBL" id="JAEPRB010000298">
    <property type="protein sequence ID" value="KAG2217440.1"/>
    <property type="molecule type" value="Genomic_DNA"/>
</dbReference>
<reference evidence="2 3" key="1">
    <citation type="submission" date="2020-12" db="EMBL/GenBank/DDBJ databases">
        <title>Metabolic potential, ecology and presence of endohyphal bacteria is reflected in genomic diversity of Mucoromycotina.</title>
        <authorList>
            <person name="Muszewska A."/>
            <person name="Okrasinska A."/>
            <person name="Steczkiewicz K."/>
            <person name="Drgas O."/>
            <person name="Orlowska M."/>
            <person name="Perlinska-Lenart U."/>
            <person name="Aleksandrzak-Piekarczyk T."/>
            <person name="Szatraj K."/>
            <person name="Zielenkiewicz U."/>
            <person name="Pilsyk S."/>
            <person name="Malc E."/>
            <person name="Mieczkowski P."/>
            <person name="Kruszewska J.S."/>
            <person name="Biernat P."/>
            <person name="Pawlowska J."/>
        </authorList>
    </citation>
    <scope>NUCLEOTIDE SEQUENCE [LARGE SCALE GENOMIC DNA]</scope>
    <source>
        <strain evidence="2 3">CBS 142.35</strain>
    </source>
</reference>
<feature type="region of interest" description="Disordered" evidence="1">
    <location>
        <begin position="19"/>
        <end position="147"/>
    </location>
</feature>
<proteinExistence type="predicted"/>
<keyword evidence="3" id="KW-1185">Reference proteome</keyword>
<evidence type="ECO:0000313" key="2">
    <source>
        <dbReference type="EMBL" id="KAG2217440.1"/>
    </source>
</evidence>
<organism evidence="2 3">
    <name type="scientific">Circinella minor</name>
    <dbReference type="NCBI Taxonomy" id="1195481"/>
    <lineage>
        <taxon>Eukaryota</taxon>
        <taxon>Fungi</taxon>
        <taxon>Fungi incertae sedis</taxon>
        <taxon>Mucoromycota</taxon>
        <taxon>Mucoromycotina</taxon>
        <taxon>Mucoromycetes</taxon>
        <taxon>Mucorales</taxon>
        <taxon>Lichtheimiaceae</taxon>
        <taxon>Circinella</taxon>
    </lineage>
</organism>
<dbReference type="OrthoDB" id="2281765at2759"/>
<feature type="compositionally biased region" description="Polar residues" evidence="1">
    <location>
        <begin position="103"/>
        <end position="121"/>
    </location>
</feature>
<protein>
    <submittedName>
        <fullName evidence="2">Uncharacterized protein</fullName>
    </submittedName>
</protein>
<feature type="compositionally biased region" description="Polar residues" evidence="1">
    <location>
        <begin position="26"/>
        <end position="35"/>
    </location>
</feature>
<evidence type="ECO:0000313" key="3">
    <source>
        <dbReference type="Proteomes" id="UP000646827"/>
    </source>
</evidence>
<sequence length="288" mass="32389">MNNTTVSNLIVLTSSVNPCEPKSRNLKQLSQKKTTQPPPFLSTHSVFSMTLSPMSTTLDKPKTTLPQTSLTLSPSQPTSSKSPPTKTHQKQPTLNPRDEATPPSANSKNITTKLTATTPPQLTERIKQARPAPTTSISPTTHERPNKKLRYQAISSNFTTQPKFNYVHIPCQQRTTRQETRELLRHLNINTSRILDISFPGRNIIGLLVHHHYLPEIISIMQIAKIPILKDFDPTHQDNLKDPKYKKCSISERDTISKQCHRTRCLRAIAAQPFILMGKIASFFNSQG</sequence>
<dbReference type="Proteomes" id="UP000646827">
    <property type="component" value="Unassembled WGS sequence"/>
</dbReference>
<comment type="caution">
    <text evidence="2">The sequence shown here is derived from an EMBL/GenBank/DDBJ whole genome shotgun (WGS) entry which is preliminary data.</text>
</comment>
<gene>
    <name evidence="2" type="ORF">INT45_000714</name>
</gene>
<feature type="compositionally biased region" description="Low complexity" evidence="1">
    <location>
        <begin position="63"/>
        <end position="86"/>
    </location>
</feature>